<evidence type="ECO:0000313" key="2">
    <source>
        <dbReference type="Proteomes" id="UP000770717"/>
    </source>
</evidence>
<reference evidence="1" key="1">
    <citation type="thesis" date="2020" institute="ProQuest LLC" country="789 East Eisenhower Parkway, Ann Arbor, MI, USA">
        <title>Comparative Genomics and Chromosome Evolution.</title>
        <authorList>
            <person name="Mudd A.B."/>
        </authorList>
    </citation>
    <scope>NUCLEOTIDE SEQUENCE</scope>
    <source>
        <strain evidence="1">HN-11 Male</strain>
        <tissue evidence="1">Kidney and liver</tissue>
    </source>
</reference>
<dbReference type="Proteomes" id="UP000770717">
    <property type="component" value="Unassembled WGS sequence"/>
</dbReference>
<keyword evidence="2" id="KW-1185">Reference proteome</keyword>
<gene>
    <name evidence="1" type="ORF">GDO78_008322</name>
</gene>
<dbReference type="EMBL" id="WNTK01000004">
    <property type="protein sequence ID" value="KAG9485158.1"/>
    <property type="molecule type" value="Genomic_DNA"/>
</dbReference>
<comment type="caution">
    <text evidence="1">The sequence shown here is derived from an EMBL/GenBank/DDBJ whole genome shotgun (WGS) entry which is preliminary data.</text>
</comment>
<organism evidence="1 2">
    <name type="scientific">Eleutherodactylus coqui</name>
    <name type="common">Puerto Rican coqui</name>
    <dbReference type="NCBI Taxonomy" id="57060"/>
    <lineage>
        <taxon>Eukaryota</taxon>
        <taxon>Metazoa</taxon>
        <taxon>Chordata</taxon>
        <taxon>Craniata</taxon>
        <taxon>Vertebrata</taxon>
        <taxon>Euteleostomi</taxon>
        <taxon>Amphibia</taxon>
        <taxon>Batrachia</taxon>
        <taxon>Anura</taxon>
        <taxon>Neobatrachia</taxon>
        <taxon>Hyloidea</taxon>
        <taxon>Eleutherodactylidae</taxon>
        <taxon>Eleutherodactylinae</taxon>
        <taxon>Eleutherodactylus</taxon>
        <taxon>Eleutherodactylus</taxon>
    </lineage>
</organism>
<dbReference type="AlphaFoldDB" id="A0A8J6FCM5"/>
<sequence length="83" mass="9155">MLCGRRYCGGRKRGGLQETILLLNFIGVRGAASSSSDSFWLLGSSPFDDEQQNARHSESVEPTETPSIVSLDPLKKNIHFVVF</sequence>
<name>A0A8J6FCM5_ELECQ</name>
<protein>
    <submittedName>
        <fullName evidence="1">Uncharacterized protein</fullName>
    </submittedName>
</protein>
<accession>A0A8J6FCM5</accession>
<evidence type="ECO:0000313" key="1">
    <source>
        <dbReference type="EMBL" id="KAG9485158.1"/>
    </source>
</evidence>
<proteinExistence type="predicted"/>